<proteinExistence type="predicted"/>
<dbReference type="AlphaFoldDB" id="D8TQM0"/>
<keyword evidence="1" id="KW-0732">Signal</keyword>
<dbReference type="GeneID" id="9627367"/>
<dbReference type="Proteomes" id="UP000001058">
    <property type="component" value="Unassembled WGS sequence"/>
</dbReference>
<dbReference type="KEGG" id="vcn:VOLCADRAFT_89033"/>
<evidence type="ECO:0008006" key="4">
    <source>
        <dbReference type="Google" id="ProtNLM"/>
    </source>
</evidence>
<dbReference type="InParanoid" id="D8TQM0"/>
<evidence type="ECO:0000256" key="1">
    <source>
        <dbReference type="SAM" id="SignalP"/>
    </source>
</evidence>
<evidence type="ECO:0000313" key="3">
    <source>
        <dbReference type="Proteomes" id="UP000001058"/>
    </source>
</evidence>
<gene>
    <name evidence="2" type="ORF">VOLCADRAFT_89033</name>
</gene>
<dbReference type="EMBL" id="GL378332">
    <property type="protein sequence ID" value="EFJ50174.1"/>
    <property type="molecule type" value="Genomic_DNA"/>
</dbReference>
<feature type="chain" id="PRO_5003123762" description="Pherophorin domain-containing protein" evidence="1">
    <location>
        <begin position="28"/>
        <end position="259"/>
    </location>
</feature>
<accession>D8TQM0</accession>
<protein>
    <recommendedName>
        <fullName evidence="4">Pherophorin domain-containing protein</fullName>
    </recommendedName>
</protein>
<name>D8TQM0_VOLCA</name>
<organism evidence="3">
    <name type="scientific">Volvox carteri f. nagariensis</name>
    <dbReference type="NCBI Taxonomy" id="3068"/>
    <lineage>
        <taxon>Eukaryota</taxon>
        <taxon>Viridiplantae</taxon>
        <taxon>Chlorophyta</taxon>
        <taxon>core chlorophytes</taxon>
        <taxon>Chlorophyceae</taxon>
        <taxon>CS clade</taxon>
        <taxon>Chlamydomonadales</taxon>
        <taxon>Volvocaceae</taxon>
        <taxon>Volvox</taxon>
    </lineage>
</organism>
<reference evidence="2 3" key="1">
    <citation type="journal article" date="2010" name="Science">
        <title>Genomic analysis of organismal complexity in the multicellular green alga Volvox carteri.</title>
        <authorList>
            <person name="Prochnik S.E."/>
            <person name="Umen J."/>
            <person name="Nedelcu A.M."/>
            <person name="Hallmann A."/>
            <person name="Miller S.M."/>
            <person name="Nishii I."/>
            <person name="Ferris P."/>
            <person name="Kuo A."/>
            <person name="Mitros T."/>
            <person name="Fritz-Laylin L.K."/>
            <person name="Hellsten U."/>
            <person name="Chapman J."/>
            <person name="Simakov O."/>
            <person name="Rensing S.A."/>
            <person name="Terry A."/>
            <person name="Pangilinan J."/>
            <person name="Kapitonov V."/>
            <person name="Jurka J."/>
            <person name="Salamov A."/>
            <person name="Shapiro H."/>
            <person name="Schmutz J."/>
            <person name="Grimwood J."/>
            <person name="Lindquist E."/>
            <person name="Lucas S."/>
            <person name="Grigoriev I.V."/>
            <person name="Schmitt R."/>
            <person name="Kirk D."/>
            <person name="Rokhsar D.S."/>
        </authorList>
    </citation>
    <scope>NUCLEOTIDE SEQUENCE [LARGE SCALE GENOMIC DNA]</scope>
    <source>
        <strain evidence="3">f. Nagariensis / Eve</strain>
    </source>
</reference>
<sequence length="259" mass="27841">MRQLRGTAYLISGLVVALIAQFGEVRSTHFRAGIIEYRVSQTNPNTLDLVVTTCWRYDYPDVMSIQLDDGGGSSTFLFNTSTADVVGDGYDALGNQYIVLRFVAYLTPSYMNCFYILFETYCTYSSTSCMTYGSAAVPADVGEINAISCCRIDGLVGGLDDYALDDFRFAVNYVPGVSSSIVIQAPAIMLIDKATSSGGYNYTFVPAISSHGASISCSINTNLADTVPAKSTQGDAMGADPFLQTLSLLKGTVWGFTLV</sequence>
<dbReference type="OrthoDB" id="556823at2759"/>
<feature type="signal peptide" evidence="1">
    <location>
        <begin position="1"/>
        <end position="27"/>
    </location>
</feature>
<evidence type="ECO:0000313" key="2">
    <source>
        <dbReference type="EMBL" id="EFJ50174.1"/>
    </source>
</evidence>
<dbReference type="eggNOG" id="ENOG502RY34">
    <property type="taxonomic scope" value="Eukaryota"/>
</dbReference>
<dbReference type="RefSeq" id="XP_002948794.1">
    <property type="nucleotide sequence ID" value="XM_002948748.1"/>
</dbReference>
<keyword evidence="3" id="KW-1185">Reference proteome</keyword>